<dbReference type="SUPFAM" id="SSF50978">
    <property type="entry name" value="WD40 repeat-like"/>
    <property type="match status" value="1"/>
</dbReference>
<keyword evidence="3" id="KW-0488">Methylation</keyword>
<dbReference type="InterPro" id="IPR039241">
    <property type="entry name" value="Rrp9-like"/>
</dbReference>
<comment type="subunit">
    <text evidence="15">Interacts specifically with the U3 small nucleolar RNA (U3 snoRNA). Binds a sub-fragment of the U3 snoRNA surrounding the B/C motif (3UBC). This association with the U3BC RNA is dependent on the binding of a protein called 15.5K to the box B/C motif. The association of the protein with the U3BC RNA was found to be also dependent on a conserved RNA structure that flanks the box B/C motif. Part of the small subunit (SSU) processome, composed of more than 70 proteins and the RNA chaperone small nucleolar RNA (snoRNA) U3.</text>
</comment>
<dbReference type="InterPro" id="IPR015943">
    <property type="entry name" value="WD40/YVTN_repeat-like_dom_sf"/>
</dbReference>
<reference evidence="21" key="2">
    <citation type="journal article" date="2021" name="Genome Biol. Evol.">
        <title>Developing a high-quality reference genome for a parasitic bivalve with doubly uniparental inheritance (Bivalvia: Unionida).</title>
        <authorList>
            <person name="Smith C.H."/>
        </authorList>
    </citation>
    <scope>NUCLEOTIDE SEQUENCE</scope>
    <source>
        <strain evidence="21">CHS0354</strain>
        <tissue evidence="21">Mantle</tissue>
    </source>
</reference>
<dbReference type="CDD" id="cd00200">
    <property type="entry name" value="WD40"/>
    <property type="match status" value="1"/>
</dbReference>
<evidence type="ECO:0000256" key="9">
    <source>
        <dbReference type="ARBA" id="ARBA00022843"/>
    </source>
</evidence>
<comment type="subcellular location">
    <subcellularLocation>
        <location evidence="1">Nucleus</location>
        <location evidence="1">Nucleolus</location>
    </subcellularLocation>
</comment>
<keyword evidence="9" id="KW-0832">Ubl conjugation</keyword>
<evidence type="ECO:0000256" key="11">
    <source>
        <dbReference type="ARBA" id="ARBA00022990"/>
    </source>
</evidence>
<dbReference type="Proteomes" id="UP001195483">
    <property type="component" value="Unassembled WGS sequence"/>
</dbReference>
<evidence type="ECO:0000256" key="4">
    <source>
        <dbReference type="ARBA" id="ARBA00022499"/>
    </source>
</evidence>
<keyword evidence="10" id="KW-0694">RNA-binding</keyword>
<dbReference type="PANTHER" id="PTHR19865">
    <property type="entry name" value="U3 SMALL NUCLEOLAR RNA INTERACTING PROTEIN 2"/>
    <property type="match status" value="1"/>
</dbReference>
<feature type="repeat" description="WD" evidence="19">
    <location>
        <begin position="282"/>
        <end position="323"/>
    </location>
</feature>
<sequence length="473" mass="53597">MSFFIKNKKRKQDGKIEMKKGKKRGLRKSGGETAVVKKRRSKFDDEEIESDSDLENEEEVDVKKTVYSSEEEDLETPQEKKLRLAKQYLAQIETEESEKWDKEEESHKDVISQRLKHDLLEQTGRLQKEVADNYVQPSAEDILILRGHHLAITCLVMCHDDRYAFTGSKDCSIIKWDLKEKKRVHTIHGGRKGTENKHIGHTAHVLCLAVSSDGQYLVSGDRNKLIHLWDANSCQYLHTFRGHRDAVSGLAFRKGTHQLFSASHDRTVKIWNVDERAYIETLYGHQDCITGIDSLTRDRAITSGGRDGSVRIWKVVEESQLVFHGHMGSVDCVALINESNFLSGADDNSIAVWSVLKKKPLALVKNAHGESENPSLEENWITAVASLQHTDLLASAGSKDGFIKLWKTGSDFKSLKPVMKIPMNGFVNCLQFSKDGSFLVAGVGQEHRLGRWWKLKHAKNSLVIIQLKQKSQT</sequence>
<evidence type="ECO:0000256" key="6">
    <source>
        <dbReference type="ARBA" id="ARBA00022553"/>
    </source>
</evidence>
<evidence type="ECO:0000256" key="10">
    <source>
        <dbReference type="ARBA" id="ARBA00022884"/>
    </source>
</evidence>
<dbReference type="PROSITE" id="PS50294">
    <property type="entry name" value="WD_REPEATS_REGION"/>
    <property type="match status" value="3"/>
</dbReference>
<dbReference type="PROSITE" id="PS00678">
    <property type="entry name" value="WD_REPEATS_1"/>
    <property type="match status" value="2"/>
</dbReference>
<feature type="repeat" description="WD" evidence="19">
    <location>
        <begin position="240"/>
        <end position="281"/>
    </location>
</feature>
<dbReference type="PRINTS" id="PR00320">
    <property type="entry name" value="GPROTEINBRPT"/>
</dbReference>
<dbReference type="Pfam" id="PF00400">
    <property type="entry name" value="WD40"/>
    <property type="match status" value="7"/>
</dbReference>
<keyword evidence="8" id="KW-0677">Repeat</keyword>
<dbReference type="InterPro" id="IPR019775">
    <property type="entry name" value="WD40_repeat_CS"/>
</dbReference>
<evidence type="ECO:0000313" key="21">
    <source>
        <dbReference type="EMBL" id="KAK3585841.1"/>
    </source>
</evidence>
<keyword evidence="22" id="KW-1185">Reference proteome</keyword>
<keyword evidence="6" id="KW-0597">Phosphoprotein</keyword>
<dbReference type="SMART" id="SM00320">
    <property type="entry name" value="WD40"/>
    <property type="match status" value="7"/>
</dbReference>
<dbReference type="FunFam" id="2.130.10.10:FF:000143">
    <property type="entry name" value="U3 small nucleolar RNA-interacting protein 2 isoform X2"/>
    <property type="match status" value="1"/>
</dbReference>
<evidence type="ECO:0000256" key="14">
    <source>
        <dbReference type="ARBA" id="ARBA00055322"/>
    </source>
</evidence>
<proteinExistence type="inferred from homology"/>
<dbReference type="GO" id="GO:0006364">
    <property type="term" value="P:rRNA processing"/>
    <property type="evidence" value="ECO:0007669"/>
    <property type="project" value="UniProtKB-KW"/>
</dbReference>
<evidence type="ECO:0000313" key="22">
    <source>
        <dbReference type="Proteomes" id="UP001195483"/>
    </source>
</evidence>
<reference evidence="21" key="1">
    <citation type="journal article" date="2021" name="Genome Biol. Evol.">
        <title>A High-Quality Reference Genome for a Parasitic Bivalve with Doubly Uniparental Inheritance (Bivalvia: Unionida).</title>
        <authorList>
            <person name="Smith C.H."/>
        </authorList>
    </citation>
    <scope>NUCLEOTIDE SEQUENCE</scope>
    <source>
        <strain evidence="21">CHS0354</strain>
    </source>
</reference>
<dbReference type="Gene3D" id="2.130.10.10">
    <property type="entry name" value="YVTN repeat-like/Quinoprotein amine dehydrogenase"/>
    <property type="match status" value="1"/>
</dbReference>
<evidence type="ECO:0000256" key="1">
    <source>
        <dbReference type="ARBA" id="ARBA00004604"/>
    </source>
</evidence>
<evidence type="ECO:0000256" key="2">
    <source>
        <dbReference type="ARBA" id="ARBA00006777"/>
    </source>
</evidence>
<keyword evidence="13" id="KW-0687">Ribonucleoprotein</keyword>
<keyword evidence="4" id="KW-1017">Isopeptide bond</keyword>
<evidence type="ECO:0000256" key="16">
    <source>
        <dbReference type="ARBA" id="ARBA00074377"/>
    </source>
</evidence>
<dbReference type="GO" id="GO:0032040">
    <property type="term" value="C:small-subunit processome"/>
    <property type="evidence" value="ECO:0007669"/>
    <property type="project" value="TreeGrafter"/>
</dbReference>
<evidence type="ECO:0000256" key="18">
    <source>
        <dbReference type="ARBA" id="ARBA00077445"/>
    </source>
</evidence>
<evidence type="ECO:0000256" key="8">
    <source>
        <dbReference type="ARBA" id="ARBA00022737"/>
    </source>
</evidence>
<evidence type="ECO:0000256" key="7">
    <source>
        <dbReference type="ARBA" id="ARBA00022574"/>
    </source>
</evidence>
<feature type="repeat" description="WD" evidence="19">
    <location>
        <begin position="145"/>
        <end position="186"/>
    </location>
</feature>
<feature type="region of interest" description="Disordered" evidence="20">
    <location>
        <begin position="1"/>
        <end position="78"/>
    </location>
</feature>
<dbReference type="EMBL" id="JAEAOA010002240">
    <property type="protein sequence ID" value="KAK3585841.1"/>
    <property type="molecule type" value="Genomic_DNA"/>
</dbReference>
<accession>A0AAE0VQ39</accession>
<gene>
    <name evidence="21" type="ORF">CHS0354_038366</name>
</gene>
<feature type="compositionally biased region" description="Basic residues" evidence="20">
    <location>
        <begin position="1"/>
        <end position="12"/>
    </location>
</feature>
<evidence type="ECO:0000256" key="3">
    <source>
        <dbReference type="ARBA" id="ARBA00022481"/>
    </source>
</evidence>
<evidence type="ECO:0000256" key="5">
    <source>
        <dbReference type="ARBA" id="ARBA00022552"/>
    </source>
</evidence>
<comment type="caution">
    <text evidence="21">The sequence shown here is derived from an EMBL/GenBank/DDBJ whole genome shotgun (WGS) entry which is preliminary data.</text>
</comment>
<dbReference type="PROSITE" id="PS50082">
    <property type="entry name" value="WD_REPEATS_2"/>
    <property type="match status" value="5"/>
</dbReference>
<evidence type="ECO:0000256" key="15">
    <source>
        <dbReference type="ARBA" id="ARBA00065513"/>
    </source>
</evidence>
<dbReference type="AlphaFoldDB" id="A0AAE0VQ39"/>
<feature type="repeat" description="WD" evidence="19">
    <location>
        <begin position="323"/>
        <end position="363"/>
    </location>
</feature>
<dbReference type="InterPro" id="IPR020472">
    <property type="entry name" value="WD40_PAC1"/>
</dbReference>
<reference evidence="21" key="3">
    <citation type="submission" date="2023-05" db="EMBL/GenBank/DDBJ databases">
        <authorList>
            <person name="Smith C.H."/>
        </authorList>
    </citation>
    <scope>NUCLEOTIDE SEQUENCE</scope>
    <source>
        <strain evidence="21">CHS0354</strain>
        <tissue evidence="21">Mantle</tissue>
    </source>
</reference>
<keyword evidence="11" id="KW-0007">Acetylation</keyword>
<keyword evidence="5" id="KW-0698">rRNA processing</keyword>
<comment type="similarity">
    <text evidence="2">Belongs to the WD repeat RRP9 family.</text>
</comment>
<dbReference type="InterPro" id="IPR001680">
    <property type="entry name" value="WD40_rpt"/>
</dbReference>
<comment type="function">
    <text evidence="14">Component of a nucleolar small nuclear ribonucleoprotein particle (snoRNP) thought to participate in the processing and modification of pre-ribosomal RNA (pre-rRNA). Part of the small subunit (SSU) processome, first precursor of the small eukaryotic ribosomal subunit. During the assembly of the SSU processome in the nucleolus, many ribosome biogenesis factors, an RNA chaperone and ribosomal proteins associate with the nascent pre-rRNA and work in concert to generate RNA folding, modifications, rearrangements and cleavage as well as targeted degradation of pre-ribosomal RNA by the RNA exosome.</text>
</comment>
<feature type="repeat" description="WD" evidence="19">
    <location>
        <begin position="198"/>
        <end position="239"/>
    </location>
</feature>
<dbReference type="GO" id="GO:0034511">
    <property type="term" value="F:U3 snoRNA binding"/>
    <property type="evidence" value="ECO:0007669"/>
    <property type="project" value="InterPro"/>
</dbReference>
<keyword evidence="7 19" id="KW-0853">WD repeat</keyword>
<keyword evidence="12" id="KW-0539">Nucleus</keyword>
<evidence type="ECO:0000256" key="20">
    <source>
        <dbReference type="SAM" id="MobiDB-lite"/>
    </source>
</evidence>
<name>A0AAE0VQ39_9BIVA</name>
<evidence type="ECO:0000256" key="17">
    <source>
        <dbReference type="ARBA" id="ARBA00076054"/>
    </source>
</evidence>
<evidence type="ECO:0000256" key="19">
    <source>
        <dbReference type="PROSITE-ProRule" id="PRU00221"/>
    </source>
</evidence>
<dbReference type="PANTHER" id="PTHR19865:SF0">
    <property type="entry name" value="U3 SMALL NUCLEOLAR RNA-INTERACTING PROTEIN 2"/>
    <property type="match status" value="1"/>
</dbReference>
<evidence type="ECO:0000256" key="13">
    <source>
        <dbReference type="ARBA" id="ARBA00023274"/>
    </source>
</evidence>
<feature type="compositionally biased region" description="Acidic residues" evidence="20">
    <location>
        <begin position="44"/>
        <end position="60"/>
    </location>
</feature>
<dbReference type="InterPro" id="IPR036322">
    <property type="entry name" value="WD40_repeat_dom_sf"/>
</dbReference>
<organism evidence="21 22">
    <name type="scientific">Potamilus streckersoni</name>
    <dbReference type="NCBI Taxonomy" id="2493646"/>
    <lineage>
        <taxon>Eukaryota</taxon>
        <taxon>Metazoa</taxon>
        <taxon>Spiralia</taxon>
        <taxon>Lophotrochozoa</taxon>
        <taxon>Mollusca</taxon>
        <taxon>Bivalvia</taxon>
        <taxon>Autobranchia</taxon>
        <taxon>Heteroconchia</taxon>
        <taxon>Palaeoheterodonta</taxon>
        <taxon>Unionida</taxon>
        <taxon>Unionoidea</taxon>
        <taxon>Unionidae</taxon>
        <taxon>Ambleminae</taxon>
        <taxon>Lampsilini</taxon>
        <taxon>Potamilus</taxon>
    </lineage>
</organism>
<protein>
    <recommendedName>
        <fullName evidence="16">U3 small nucleolar RNA-interacting protein 2</fullName>
    </recommendedName>
    <alternativeName>
        <fullName evidence="18">RRP9 homolog</fullName>
    </alternativeName>
    <alternativeName>
        <fullName evidence="17">U3 small nucleolar ribonucleoprotein-associated 55 kDa protein</fullName>
    </alternativeName>
</protein>
<evidence type="ECO:0000256" key="12">
    <source>
        <dbReference type="ARBA" id="ARBA00023242"/>
    </source>
</evidence>